<keyword evidence="2" id="KW-1185">Reference proteome</keyword>
<accession>A0AAV7T6A0</accession>
<gene>
    <name evidence="1" type="ORF">NDU88_003985</name>
</gene>
<dbReference type="EMBL" id="JANPWB010000007">
    <property type="protein sequence ID" value="KAJ1172135.1"/>
    <property type="molecule type" value="Genomic_DNA"/>
</dbReference>
<evidence type="ECO:0000313" key="2">
    <source>
        <dbReference type="Proteomes" id="UP001066276"/>
    </source>
</evidence>
<name>A0AAV7T6A0_PLEWA</name>
<reference evidence="1" key="1">
    <citation type="journal article" date="2022" name="bioRxiv">
        <title>Sequencing and chromosome-scale assembly of the giantPleurodeles waltlgenome.</title>
        <authorList>
            <person name="Brown T."/>
            <person name="Elewa A."/>
            <person name="Iarovenko S."/>
            <person name="Subramanian E."/>
            <person name="Araus A.J."/>
            <person name="Petzold A."/>
            <person name="Susuki M."/>
            <person name="Suzuki K.-i.T."/>
            <person name="Hayashi T."/>
            <person name="Toyoda A."/>
            <person name="Oliveira C."/>
            <person name="Osipova E."/>
            <person name="Leigh N.D."/>
            <person name="Simon A."/>
            <person name="Yun M.H."/>
        </authorList>
    </citation>
    <scope>NUCLEOTIDE SEQUENCE</scope>
    <source>
        <strain evidence="1">20211129_DDA</strain>
        <tissue evidence="1">Liver</tissue>
    </source>
</reference>
<sequence>MAGLGRWRCGGRLPLSVNICEPYIATAQSILCCGPNKNTMRGDRTGRLLAHRLRVQVARRHVAELQLPDRTQTSGDEQIVAQFERF</sequence>
<comment type="caution">
    <text evidence="1">The sequence shown here is derived from an EMBL/GenBank/DDBJ whole genome shotgun (WGS) entry which is preliminary data.</text>
</comment>
<dbReference type="AlphaFoldDB" id="A0AAV7T6A0"/>
<dbReference type="Proteomes" id="UP001066276">
    <property type="component" value="Chromosome 4_1"/>
</dbReference>
<protein>
    <submittedName>
        <fullName evidence="1">Uncharacterized protein</fullName>
    </submittedName>
</protein>
<evidence type="ECO:0000313" key="1">
    <source>
        <dbReference type="EMBL" id="KAJ1172135.1"/>
    </source>
</evidence>
<proteinExistence type="predicted"/>
<organism evidence="1 2">
    <name type="scientific">Pleurodeles waltl</name>
    <name type="common">Iberian ribbed newt</name>
    <dbReference type="NCBI Taxonomy" id="8319"/>
    <lineage>
        <taxon>Eukaryota</taxon>
        <taxon>Metazoa</taxon>
        <taxon>Chordata</taxon>
        <taxon>Craniata</taxon>
        <taxon>Vertebrata</taxon>
        <taxon>Euteleostomi</taxon>
        <taxon>Amphibia</taxon>
        <taxon>Batrachia</taxon>
        <taxon>Caudata</taxon>
        <taxon>Salamandroidea</taxon>
        <taxon>Salamandridae</taxon>
        <taxon>Pleurodelinae</taxon>
        <taxon>Pleurodeles</taxon>
    </lineage>
</organism>